<sequence>MAGEQAAGHAAHGEEHAADSHRLADLQEQDDAHSSAVGPPGEDDSEAQQLPQFSKISPLIPDRHGAAFLRALPGVFPNQESVMVRA</sequence>
<proteinExistence type="predicted"/>
<evidence type="ECO:0000256" key="1">
    <source>
        <dbReference type="SAM" id="MobiDB-lite"/>
    </source>
</evidence>
<protein>
    <submittedName>
        <fullName evidence="2">Uncharacterized protein</fullName>
    </submittedName>
</protein>
<organism evidence="2 3">
    <name type="scientific">Actinoallomurus spadix</name>
    <dbReference type="NCBI Taxonomy" id="79912"/>
    <lineage>
        <taxon>Bacteria</taxon>
        <taxon>Bacillati</taxon>
        <taxon>Actinomycetota</taxon>
        <taxon>Actinomycetes</taxon>
        <taxon>Streptosporangiales</taxon>
        <taxon>Thermomonosporaceae</taxon>
        <taxon>Actinoallomurus</taxon>
    </lineage>
</organism>
<accession>A0ABP3FNQ3</accession>
<feature type="region of interest" description="Disordered" evidence="1">
    <location>
        <begin position="1"/>
        <end position="58"/>
    </location>
</feature>
<evidence type="ECO:0000313" key="3">
    <source>
        <dbReference type="Proteomes" id="UP001501822"/>
    </source>
</evidence>
<comment type="caution">
    <text evidence="2">The sequence shown here is derived from an EMBL/GenBank/DDBJ whole genome shotgun (WGS) entry which is preliminary data.</text>
</comment>
<feature type="compositionally biased region" description="Basic and acidic residues" evidence="1">
    <location>
        <begin position="11"/>
        <end position="33"/>
    </location>
</feature>
<dbReference type="Proteomes" id="UP001501822">
    <property type="component" value="Unassembled WGS sequence"/>
</dbReference>
<reference evidence="3" key="1">
    <citation type="journal article" date="2019" name="Int. J. Syst. Evol. Microbiol.">
        <title>The Global Catalogue of Microorganisms (GCM) 10K type strain sequencing project: providing services to taxonomists for standard genome sequencing and annotation.</title>
        <authorList>
            <consortium name="The Broad Institute Genomics Platform"/>
            <consortium name="The Broad Institute Genome Sequencing Center for Infectious Disease"/>
            <person name="Wu L."/>
            <person name="Ma J."/>
        </authorList>
    </citation>
    <scope>NUCLEOTIDE SEQUENCE [LARGE SCALE GENOMIC DNA]</scope>
    <source>
        <strain evidence="3">JCM 3146</strain>
    </source>
</reference>
<evidence type="ECO:0000313" key="2">
    <source>
        <dbReference type="EMBL" id="GAA0320742.1"/>
    </source>
</evidence>
<feature type="compositionally biased region" description="Low complexity" evidence="1">
    <location>
        <begin position="1"/>
        <end position="10"/>
    </location>
</feature>
<gene>
    <name evidence="2" type="ORF">GCM10010151_08040</name>
</gene>
<keyword evidence="3" id="KW-1185">Reference proteome</keyword>
<dbReference type="EMBL" id="BAAABM010000007">
    <property type="protein sequence ID" value="GAA0320742.1"/>
    <property type="molecule type" value="Genomic_DNA"/>
</dbReference>
<name>A0ABP3FNQ3_9ACTN</name>